<dbReference type="AlphaFoldDB" id="A0A4P9YXG7"/>
<dbReference type="SMART" id="SM00220">
    <property type="entry name" value="S_TKc"/>
    <property type="match status" value="1"/>
</dbReference>
<dbReference type="InterPro" id="IPR011009">
    <property type="entry name" value="Kinase-like_dom_sf"/>
</dbReference>
<evidence type="ECO:0000313" key="11">
    <source>
        <dbReference type="Proteomes" id="UP000278143"/>
    </source>
</evidence>
<accession>A0A4P9YXG7</accession>
<keyword evidence="6 7" id="KW-0067">ATP-binding</keyword>
<dbReference type="PROSITE" id="PS00108">
    <property type="entry name" value="PROTEIN_KINASE_ST"/>
    <property type="match status" value="1"/>
</dbReference>
<keyword evidence="4 7" id="KW-0547">Nucleotide-binding</keyword>
<dbReference type="PANTHER" id="PTHR24058:SF17">
    <property type="entry name" value="HOMEODOMAIN INTERACTING PROTEIN KINASE, ISOFORM D"/>
    <property type="match status" value="1"/>
</dbReference>
<keyword evidence="11" id="KW-1185">Reference proteome</keyword>
<dbReference type="GO" id="GO:0005737">
    <property type="term" value="C:cytoplasm"/>
    <property type="evidence" value="ECO:0007669"/>
    <property type="project" value="TreeGrafter"/>
</dbReference>
<dbReference type="GO" id="GO:0005634">
    <property type="term" value="C:nucleus"/>
    <property type="evidence" value="ECO:0007669"/>
    <property type="project" value="TreeGrafter"/>
</dbReference>
<evidence type="ECO:0000256" key="3">
    <source>
        <dbReference type="ARBA" id="ARBA00022679"/>
    </source>
</evidence>
<dbReference type="InterPro" id="IPR017441">
    <property type="entry name" value="Protein_kinase_ATP_BS"/>
</dbReference>
<proteinExistence type="inferred from homology"/>
<evidence type="ECO:0000256" key="1">
    <source>
        <dbReference type="ARBA" id="ARBA00008867"/>
    </source>
</evidence>
<dbReference type="EMBL" id="KZ990502">
    <property type="protein sequence ID" value="RKP24021.1"/>
    <property type="molecule type" value="Genomic_DNA"/>
</dbReference>
<dbReference type="Pfam" id="PF00069">
    <property type="entry name" value="Pkinase"/>
    <property type="match status" value="1"/>
</dbReference>
<dbReference type="PROSITE" id="PS50011">
    <property type="entry name" value="PROTEIN_KINASE_DOM"/>
    <property type="match status" value="1"/>
</dbReference>
<dbReference type="GO" id="GO:0005524">
    <property type="term" value="F:ATP binding"/>
    <property type="evidence" value="ECO:0007669"/>
    <property type="project" value="UniProtKB-UniRule"/>
</dbReference>
<dbReference type="Gene3D" id="3.30.200.20">
    <property type="entry name" value="Phosphorylase Kinase, domain 1"/>
    <property type="match status" value="1"/>
</dbReference>
<sequence>WMQPLHAVTTNITPFYNRCNPSFVYEASHNPRRVLTKPSKGVKNDGYDNEDGDYILCVNDYLCSEERQKYRILDMLGQGTFGQVVKCQNIKTGEYVAIKVIKNKPAYHHQSLMEVAILDLLNNQHDPSDEHHILRLLDHFTHRGHLCLAFELMAVNLYELIKQNQFRGLSTNLVRVFTAQMLDALTVLNEARIIHCDLKPENILLKNLQSPTIKVIDFGSACHEHKTVYTYIQSRFYRSPEVLLGLPYSSAIDMWSVGCIAAELFLGLPIFPGSSEYNQLSRII</sequence>
<dbReference type="GO" id="GO:0004674">
    <property type="term" value="F:protein serine/threonine kinase activity"/>
    <property type="evidence" value="ECO:0007669"/>
    <property type="project" value="UniProtKB-KW"/>
</dbReference>
<dbReference type="InterPro" id="IPR050494">
    <property type="entry name" value="Ser_Thr_dual-spec_kinase"/>
</dbReference>
<organism evidence="10 11">
    <name type="scientific">Syncephalis pseudoplumigaleata</name>
    <dbReference type="NCBI Taxonomy" id="1712513"/>
    <lineage>
        <taxon>Eukaryota</taxon>
        <taxon>Fungi</taxon>
        <taxon>Fungi incertae sedis</taxon>
        <taxon>Zoopagomycota</taxon>
        <taxon>Zoopagomycotina</taxon>
        <taxon>Zoopagomycetes</taxon>
        <taxon>Zoopagales</taxon>
        <taxon>Piptocephalidaceae</taxon>
        <taxon>Syncephalis</taxon>
    </lineage>
</organism>
<dbReference type="InterPro" id="IPR000719">
    <property type="entry name" value="Prot_kinase_dom"/>
</dbReference>
<comment type="similarity">
    <text evidence="1">Belongs to the protein kinase superfamily. CMGC Ser/Thr protein kinase family. MNB/DYRK subfamily.</text>
</comment>
<feature type="non-terminal residue" evidence="10">
    <location>
        <position position="284"/>
    </location>
</feature>
<dbReference type="SUPFAM" id="SSF56112">
    <property type="entry name" value="Protein kinase-like (PK-like)"/>
    <property type="match status" value="1"/>
</dbReference>
<protein>
    <submittedName>
        <fullName evidence="10">Kinase-like domain-containing protein</fullName>
    </submittedName>
</protein>
<dbReference type="GO" id="GO:0004713">
    <property type="term" value="F:protein tyrosine kinase activity"/>
    <property type="evidence" value="ECO:0007669"/>
    <property type="project" value="TreeGrafter"/>
</dbReference>
<evidence type="ECO:0000256" key="5">
    <source>
        <dbReference type="ARBA" id="ARBA00022777"/>
    </source>
</evidence>
<reference evidence="11" key="1">
    <citation type="journal article" date="2018" name="Nat. Microbiol.">
        <title>Leveraging single-cell genomics to expand the fungal tree of life.</title>
        <authorList>
            <person name="Ahrendt S.R."/>
            <person name="Quandt C.A."/>
            <person name="Ciobanu D."/>
            <person name="Clum A."/>
            <person name="Salamov A."/>
            <person name="Andreopoulos B."/>
            <person name="Cheng J.F."/>
            <person name="Woyke T."/>
            <person name="Pelin A."/>
            <person name="Henrissat B."/>
            <person name="Reynolds N.K."/>
            <person name="Benny G.L."/>
            <person name="Smith M.E."/>
            <person name="James T.Y."/>
            <person name="Grigoriev I.V."/>
        </authorList>
    </citation>
    <scope>NUCLEOTIDE SEQUENCE [LARGE SCALE GENOMIC DNA]</scope>
    <source>
        <strain evidence="11">Benny S71-1</strain>
    </source>
</reference>
<dbReference type="InterPro" id="IPR008271">
    <property type="entry name" value="Ser/Thr_kinase_AS"/>
</dbReference>
<evidence type="ECO:0000256" key="8">
    <source>
        <dbReference type="RuleBase" id="RU000304"/>
    </source>
</evidence>
<dbReference type="PANTHER" id="PTHR24058">
    <property type="entry name" value="DUAL SPECIFICITY PROTEIN KINASE"/>
    <property type="match status" value="1"/>
</dbReference>
<keyword evidence="2 8" id="KW-0723">Serine/threonine-protein kinase</keyword>
<evidence type="ECO:0000256" key="2">
    <source>
        <dbReference type="ARBA" id="ARBA00022527"/>
    </source>
</evidence>
<keyword evidence="3" id="KW-0808">Transferase</keyword>
<dbReference type="Proteomes" id="UP000278143">
    <property type="component" value="Unassembled WGS sequence"/>
</dbReference>
<feature type="non-terminal residue" evidence="10">
    <location>
        <position position="1"/>
    </location>
</feature>
<dbReference type="FunFam" id="3.30.200.20:FF:000087">
    <property type="entry name" value="Dual specificity tyrosine-phosphorylation-regulated kinase 1A"/>
    <property type="match status" value="1"/>
</dbReference>
<gene>
    <name evidence="10" type="ORF">SYNPS1DRAFT_5104</name>
</gene>
<name>A0A4P9YXG7_9FUNG</name>
<dbReference type="Gene3D" id="1.10.510.10">
    <property type="entry name" value="Transferase(Phosphotransferase) domain 1"/>
    <property type="match status" value="1"/>
</dbReference>
<evidence type="ECO:0000259" key="9">
    <source>
        <dbReference type="PROSITE" id="PS50011"/>
    </source>
</evidence>
<dbReference type="OrthoDB" id="9332038at2759"/>
<evidence type="ECO:0000256" key="6">
    <source>
        <dbReference type="ARBA" id="ARBA00022840"/>
    </source>
</evidence>
<keyword evidence="5 10" id="KW-0418">Kinase</keyword>
<evidence type="ECO:0000256" key="4">
    <source>
        <dbReference type="ARBA" id="ARBA00022741"/>
    </source>
</evidence>
<feature type="domain" description="Protein kinase" evidence="9">
    <location>
        <begin position="70"/>
        <end position="284"/>
    </location>
</feature>
<evidence type="ECO:0000256" key="7">
    <source>
        <dbReference type="PROSITE-ProRule" id="PRU10141"/>
    </source>
</evidence>
<evidence type="ECO:0000313" key="10">
    <source>
        <dbReference type="EMBL" id="RKP24021.1"/>
    </source>
</evidence>
<feature type="binding site" evidence="7">
    <location>
        <position position="99"/>
    </location>
    <ligand>
        <name>ATP</name>
        <dbReference type="ChEBI" id="CHEBI:30616"/>
    </ligand>
</feature>
<dbReference type="PROSITE" id="PS00107">
    <property type="entry name" value="PROTEIN_KINASE_ATP"/>
    <property type="match status" value="1"/>
</dbReference>